<feature type="compositionally biased region" description="Basic and acidic residues" evidence="1">
    <location>
        <begin position="70"/>
        <end position="79"/>
    </location>
</feature>
<dbReference type="GO" id="GO:0004803">
    <property type="term" value="F:transposase activity"/>
    <property type="evidence" value="ECO:0007669"/>
    <property type="project" value="InterPro"/>
</dbReference>
<evidence type="ECO:0000313" key="2">
    <source>
        <dbReference type="EMBL" id="MBC4019086.1"/>
    </source>
</evidence>
<reference evidence="2" key="1">
    <citation type="submission" date="2020-08" db="EMBL/GenBank/DDBJ databases">
        <authorList>
            <person name="Hu Y."/>
            <person name="Nguyen S.V."/>
            <person name="Li F."/>
            <person name="Fanning S."/>
        </authorList>
    </citation>
    <scope>NUCLEOTIDE SEQUENCE</scope>
    <source>
        <strain evidence="2">SYSU D8009</strain>
    </source>
</reference>
<dbReference type="InterPro" id="IPR002514">
    <property type="entry name" value="Transposase_8"/>
</dbReference>
<dbReference type="Proteomes" id="UP000600101">
    <property type="component" value="Unassembled WGS sequence"/>
</dbReference>
<accession>A0A9X0R3C8</accession>
<proteinExistence type="predicted"/>
<dbReference type="Pfam" id="PF01527">
    <property type="entry name" value="HTH_Tnp_1"/>
    <property type="match status" value="1"/>
</dbReference>
<dbReference type="GO" id="GO:0006313">
    <property type="term" value="P:DNA transposition"/>
    <property type="evidence" value="ECO:0007669"/>
    <property type="project" value="InterPro"/>
</dbReference>
<keyword evidence="3" id="KW-1185">Reference proteome</keyword>
<sequence>MAYSTERRAAVLRKLQPPNALPVRQLAKDEGISEATLHAWRREARSQGRLLPDADAGPGGVDVARQVRGRPRDRCPERGRSRHLLSPVGPLPRADPDLADRLRAGQRLGARQ</sequence>
<gene>
    <name evidence="2" type="ORF">H7965_28000</name>
</gene>
<name>A0A9X0R3C8_9PROT</name>
<feature type="compositionally biased region" description="Basic and acidic residues" evidence="1">
    <location>
        <begin position="94"/>
        <end position="103"/>
    </location>
</feature>
<dbReference type="SUPFAM" id="SSF46689">
    <property type="entry name" value="Homeodomain-like"/>
    <property type="match status" value="1"/>
</dbReference>
<protein>
    <submittedName>
        <fullName evidence="2">Transposase</fullName>
    </submittedName>
</protein>
<dbReference type="AlphaFoldDB" id="A0A9X0R3C8"/>
<dbReference type="InterPro" id="IPR009057">
    <property type="entry name" value="Homeodomain-like_sf"/>
</dbReference>
<evidence type="ECO:0000313" key="3">
    <source>
        <dbReference type="Proteomes" id="UP000600101"/>
    </source>
</evidence>
<comment type="caution">
    <text evidence="2">The sequence shown here is derived from an EMBL/GenBank/DDBJ whole genome shotgun (WGS) entry which is preliminary data.</text>
</comment>
<organism evidence="2 3">
    <name type="scientific">Siccirubricoccus deserti</name>
    <dbReference type="NCBI Taxonomy" id="2013562"/>
    <lineage>
        <taxon>Bacteria</taxon>
        <taxon>Pseudomonadati</taxon>
        <taxon>Pseudomonadota</taxon>
        <taxon>Alphaproteobacteria</taxon>
        <taxon>Acetobacterales</taxon>
        <taxon>Roseomonadaceae</taxon>
        <taxon>Siccirubricoccus</taxon>
    </lineage>
</organism>
<dbReference type="GO" id="GO:0003677">
    <property type="term" value="F:DNA binding"/>
    <property type="evidence" value="ECO:0007669"/>
    <property type="project" value="InterPro"/>
</dbReference>
<dbReference type="EMBL" id="JACOMF010000116">
    <property type="protein sequence ID" value="MBC4019086.1"/>
    <property type="molecule type" value="Genomic_DNA"/>
</dbReference>
<evidence type="ECO:0000256" key="1">
    <source>
        <dbReference type="SAM" id="MobiDB-lite"/>
    </source>
</evidence>
<feature type="region of interest" description="Disordered" evidence="1">
    <location>
        <begin position="46"/>
        <end position="112"/>
    </location>
</feature>